<accession>A0A8H3MCR2</accession>
<protein>
    <submittedName>
        <fullName evidence="1">Uncharacterized protein LOC109428822</fullName>
    </submittedName>
</protein>
<dbReference type="PANTHER" id="PTHR46954">
    <property type="entry name" value="C2H2-TYPE DOMAIN-CONTAINING PROTEIN"/>
    <property type="match status" value="1"/>
</dbReference>
<dbReference type="OrthoDB" id="2425766at2759"/>
<dbReference type="Proteomes" id="UP000615446">
    <property type="component" value="Unassembled WGS sequence"/>
</dbReference>
<dbReference type="AlphaFoldDB" id="A0A8H3MCR2"/>
<proteinExistence type="predicted"/>
<evidence type="ECO:0000313" key="2">
    <source>
        <dbReference type="Proteomes" id="UP000615446"/>
    </source>
</evidence>
<evidence type="ECO:0000313" key="1">
    <source>
        <dbReference type="EMBL" id="GET01627.1"/>
    </source>
</evidence>
<sequence>MQTFLTTPKYNKFHIYKTPTSQYQRFCNAFGYHCMEIQHKSQEEIENKIKEYLATKVPIQADTTPPPNAAAQKKTAEVINATNTKLAEVQQIYNTTANLEIQNNLAEHMAALKQVLQDENNKNNEVVQYDTPDHLSFLFQYPDLHEHINECIEFGAADKKRKKKSLKNKHIDEHYCFASVKGAKQFTVLFPTHSVIIFQNDKSKVSLVFMQLEEHFRPYKVFKNWLHYLITIFQSAIGMQQKLIPSVYLLINPSDKNDTFRNGQLSIYIRLQYQVGTSSEIHMNDLDLLTQDSHFDGILKVNSQIKPIWILLVNRGPDKKLRYIKNIHQYCRMFQAFDLDYLSIQTHAPGQSLYNPVEHSMVTLSQKLASIALPINKFSSHLNSQGQVVDLELAMKTFVMLSSSFDNVIFSGSEKEDINESGVPWQWLENHTKMCQYSLDIKKCNDHSCCSPNHYEETTILLIENDDFLLPVTKGKDGHYLNLLHILEYFDKLKIPEYDAHYPSINTNTYNYFCCSECNAYFPTLSVRKINIQNDELNQLRKGYLPILLTIFQLHLHVMYKF</sequence>
<dbReference type="EMBL" id="BLAL01000300">
    <property type="protein sequence ID" value="GET01627.1"/>
    <property type="molecule type" value="Genomic_DNA"/>
</dbReference>
<gene>
    <name evidence="1" type="ORF">RCL2_002802600</name>
</gene>
<comment type="caution">
    <text evidence="1">The sequence shown here is derived from an EMBL/GenBank/DDBJ whole genome shotgun (WGS) entry which is preliminary data.</text>
</comment>
<dbReference type="PANTHER" id="PTHR46954:SF1">
    <property type="entry name" value="C2H2-TYPE DOMAIN-CONTAINING PROTEIN"/>
    <property type="match status" value="1"/>
</dbReference>
<reference evidence="1" key="1">
    <citation type="submission" date="2019-10" db="EMBL/GenBank/DDBJ databases">
        <title>Conservation and host-specific expression of non-tandemly repeated heterogenous ribosome RNA gene in arbuscular mycorrhizal fungi.</title>
        <authorList>
            <person name="Maeda T."/>
            <person name="Kobayashi Y."/>
            <person name="Nakagawa T."/>
            <person name="Ezawa T."/>
            <person name="Yamaguchi K."/>
            <person name="Bino T."/>
            <person name="Nishimoto Y."/>
            <person name="Shigenobu S."/>
            <person name="Kawaguchi M."/>
        </authorList>
    </citation>
    <scope>NUCLEOTIDE SEQUENCE</scope>
    <source>
        <strain evidence="1">HR1</strain>
    </source>
</reference>
<name>A0A8H3MCR2_9GLOM</name>
<organism evidence="1 2">
    <name type="scientific">Rhizophagus clarus</name>
    <dbReference type="NCBI Taxonomy" id="94130"/>
    <lineage>
        <taxon>Eukaryota</taxon>
        <taxon>Fungi</taxon>
        <taxon>Fungi incertae sedis</taxon>
        <taxon>Mucoromycota</taxon>
        <taxon>Glomeromycotina</taxon>
        <taxon>Glomeromycetes</taxon>
        <taxon>Glomerales</taxon>
        <taxon>Glomeraceae</taxon>
        <taxon>Rhizophagus</taxon>
    </lineage>
</organism>